<protein>
    <submittedName>
        <fullName evidence="5">Interferon-induced guanylate-binding protein 2</fullName>
    </submittedName>
</protein>
<proteinExistence type="inferred from homology"/>
<dbReference type="InterPro" id="IPR030386">
    <property type="entry name" value="G_GB1_RHD3_dom"/>
</dbReference>
<dbReference type="AlphaFoldDB" id="A0A0V0YVD2"/>
<dbReference type="OrthoDB" id="2135133at2759"/>
<evidence type="ECO:0000256" key="3">
    <source>
        <dbReference type="PROSITE-ProRule" id="PRU01052"/>
    </source>
</evidence>
<feature type="domain" description="GB1/RHD3-type G" evidence="4">
    <location>
        <begin position="10"/>
        <end position="91"/>
    </location>
</feature>
<evidence type="ECO:0000259" key="4">
    <source>
        <dbReference type="PROSITE" id="PS51715"/>
    </source>
</evidence>
<dbReference type="GO" id="GO:0005525">
    <property type="term" value="F:GTP binding"/>
    <property type="evidence" value="ECO:0007669"/>
    <property type="project" value="UniProtKB-KW"/>
</dbReference>
<organism evidence="5 6">
    <name type="scientific">Trichinella spiralis</name>
    <name type="common">Trichina worm</name>
    <dbReference type="NCBI Taxonomy" id="6334"/>
    <lineage>
        <taxon>Eukaryota</taxon>
        <taxon>Metazoa</taxon>
        <taxon>Ecdysozoa</taxon>
        <taxon>Nematoda</taxon>
        <taxon>Enoplea</taxon>
        <taxon>Dorylaimia</taxon>
        <taxon>Trichinellida</taxon>
        <taxon>Trichinellidae</taxon>
        <taxon>Trichinella</taxon>
    </lineage>
</organism>
<dbReference type="InParanoid" id="A0A0V0YVD2"/>
<dbReference type="SUPFAM" id="SSF52540">
    <property type="entry name" value="P-loop containing nucleoside triphosphate hydrolases"/>
    <property type="match status" value="1"/>
</dbReference>
<evidence type="ECO:0000256" key="1">
    <source>
        <dbReference type="ARBA" id="ARBA00022741"/>
    </source>
</evidence>
<dbReference type="InterPro" id="IPR015894">
    <property type="entry name" value="Guanylate-bd_N"/>
</dbReference>
<reference evidence="5 6" key="1">
    <citation type="submission" date="2015-01" db="EMBL/GenBank/DDBJ databases">
        <title>Evolution of Trichinella species and genotypes.</title>
        <authorList>
            <person name="Korhonen P.K."/>
            <person name="Edoardo P."/>
            <person name="Giuseppe L.R."/>
            <person name="Gasser R.B."/>
        </authorList>
    </citation>
    <scope>NUCLEOTIDE SEQUENCE [LARGE SCALE GENOMIC DNA]</scope>
    <source>
        <strain evidence="5">ISS3</strain>
    </source>
</reference>
<dbReference type="InterPro" id="IPR027417">
    <property type="entry name" value="P-loop_NTPase"/>
</dbReference>
<sequence>MVLEKLSSIEDPVAFVAVVGPYHCGKSFLLNVLLNSTHGFTVGSRPEPETRGIWIRVVPKTKLKAVDGSQVILLDTEGFFGEGATRLYDAK</sequence>
<dbReference type="EMBL" id="JYDH01004542">
    <property type="protein sequence ID" value="KRY04150.1"/>
    <property type="molecule type" value="Genomic_DNA"/>
</dbReference>
<gene>
    <name evidence="5" type="primary">Gbp2</name>
    <name evidence="5" type="ORF">T01_13936</name>
</gene>
<evidence type="ECO:0000256" key="2">
    <source>
        <dbReference type="ARBA" id="ARBA00023134"/>
    </source>
</evidence>
<dbReference type="PROSITE" id="PS51715">
    <property type="entry name" value="G_GB1_RHD3"/>
    <property type="match status" value="1"/>
</dbReference>
<keyword evidence="6" id="KW-1185">Reference proteome</keyword>
<dbReference type="Pfam" id="PF02263">
    <property type="entry name" value="GBP"/>
    <property type="match status" value="1"/>
</dbReference>
<dbReference type="STRING" id="6334.A0A0V0YVD2"/>
<evidence type="ECO:0000313" key="6">
    <source>
        <dbReference type="Proteomes" id="UP000054776"/>
    </source>
</evidence>
<accession>A0A0V0YVD2</accession>
<keyword evidence="2" id="KW-0342">GTP-binding</keyword>
<dbReference type="Proteomes" id="UP000054776">
    <property type="component" value="Unassembled WGS sequence"/>
</dbReference>
<dbReference type="PANTHER" id="PTHR10751">
    <property type="entry name" value="GUANYLATE BINDING PROTEIN"/>
    <property type="match status" value="1"/>
</dbReference>
<keyword evidence="1" id="KW-0547">Nucleotide-binding</keyword>
<dbReference type="GO" id="GO:0003924">
    <property type="term" value="F:GTPase activity"/>
    <property type="evidence" value="ECO:0007669"/>
    <property type="project" value="InterPro"/>
</dbReference>
<feature type="non-terminal residue" evidence="5">
    <location>
        <position position="91"/>
    </location>
</feature>
<name>A0A0V0YVD2_TRISP</name>
<comment type="caution">
    <text evidence="5">The sequence shown here is derived from an EMBL/GenBank/DDBJ whole genome shotgun (WGS) entry which is preliminary data.</text>
</comment>
<evidence type="ECO:0000313" key="5">
    <source>
        <dbReference type="EMBL" id="KRY04150.1"/>
    </source>
</evidence>
<dbReference type="Gene3D" id="3.40.50.300">
    <property type="entry name" value="P-loop containing nucleotide triphosphate hydrolases"/>
    <property type="match status" value="1"/>
</dbReference>
<comment type="similarity">
    <text evidence="3">Belongs to the TRAFAC class dynamin-like GTPase superfamily. GB1/RHD3 GTPase family.</text>
</comment>